<keyword evidence="3" id="KW-1185">Reference proteome</keyword>
<feature type="transmembrane region" description="Helical" evidence="1">
    <location>
        <begin position="123"/>
        <end position="142"/>
    </location>
</feature>
<proteinExistence type="predicted"/>
<feature type="transmembrane region" description="Helical" evidence="1">
    <location>
        <begin position="12"/>
        <end position="36"/>
    </location>
</feature>
<feature type="transmembrane region" description="Helical" evidence="1">
    <location>
        <begin position="96"/>
        <end position="116"/>
    </location>
</feature>
<feature type="transmembrane region" description="Helical" evidence="1">
    <location>
        <begin position="74"/>
        <end position="90"/>
    </location>
</feature>
<sequence length="353" mass="37010">MTAPQRDVGRFLGIVGRWAWALFALYVAVFTLIAVVVGVPRVGLPVTAASLGLVVAAALLVASPSPTPLPWGRLVAIAALCLAGVVAMVLDLPTRLGYESLVTWQLAAVNFLLFVIELRGRIVEAWILLAAIVAVVTVWSVVQTGEPWLGLQLTYGQAVSLAAGTIFAIGLQRTVRQIFAQEDAERARASVEAARRAGDAHRAAELADVRALAGPLLLRIARGEAVDRRAALSLEAALRDRIRGRGLALEPLVSALARARDREIDALLLDDLGDAALGTQQAAAVARWCAERIERMPGPRVTIRLAPAPGGAVVSIADADGVVGELAVGLERDSPGSPAISSARRVGLDGADI</sequence>
<comment type="caution">
    <text evidence="2">The sequence shown here is derived from an EMBL/GenBank/DDBJ whole genome shotgun (WGS) entry which is preliminary data.</text>
</comment>
<feature type="transmembrane region" description="Helical" evidence="1">
    <location>
        <begin position="148"/>
        <end position="171"/>
    </location>
</feature>
<protein>
    <submittedName>
        <fullName evidence="2">Uncharacterized protein</fullName>
    </submittedName>
</protein>
<feature type="transmembrane region" description="Helical" evidence="1">
    <location>
        <begin position="42"/>
        <end position="62"/>
    </location>
</feature>
<dbReference type="EMBL" id="BSVB01000001">
    <property type="protein sequence ID" value="GMA96795.1"/>
    <property type="molecule type" value="Genomic_DNA"/>
</dbReference>
<keyword evidence="1" id="KW-0812">Transmembrane</keyword>
<gene>
    <name evidence="2" type="ORF">GCM10025881_36190</name>
</gene>
<evidence type="ECO:0000256" key="1">
    <source>
        <dbReference type="SAM" id="Phobius"/>
    </source>
</evidence>
<keyword evidence="1" id="KW-0472">Membrane</keyword>
<name>A0ABQ6K807_9MICO</name>
<evidence type="ECO:0000313" key="3">
    <source>
        <dbReference type="Proteomes" id="UP001157034"/>
    </source>
</evidence>
<evidence type="ECO:0000313" key="2">
    <source>
        <dbReference type="EMBL" id="GMA96795.1"/>
    </source>
</evidence>
<dbReference type="Proteomes" id="UP001157034">
    <property type="component" value="Unassembled WGS sequence"/>
</dbReference>
<dbReference type="RefSeq" id="WP_284255298.1">
    <property type="nucleotide sequence ID" value="NZ_BAAAQO010000004.1"/>
</dbReference>
<keyword evidence="1" id="KW-1133">Transmembrane helix</keyword>
<organism evidence="2 3">
    <name type="scientific">Pseudolysinimonas kribbensis</name>
    <dbReference type="NCBI Taxonomy" id="433641"/>
    <lineage>
        <taxon>Bacteria</taxon>
        <taxon>Bacillati</taxon>
        <taxon>Actinomycetota</taxon>
        <taxon>Actinomycetes</taxon>
        <taxon>Micrococcales</taxon>
        <taxon>Microbacteriaceae</taxon>
        <taxon>Pseudolysinimonas</taxon>
    </lineage>
</organism>
<reference evidence="3" key="1">
    <citation type="journal article" date="2019" name="Int. J. Syst. Evol. Microbiol.">
        <title>The Global Catalogue of Microorganisms (GCM) 10K type strain sequencing project: providing services to taxonomists for standard genome sequencing and annotation.</title>
        <authorList>
            <consortium name="The Broad Institute Genomics Platform"/>
            <consortium name="The Broad Institute Genome Sequencing Center for Infectious Disease"/>
            <person name="Wu L."/>
            <person name="Ma J."/>
        </authorList>
    </citation>
    <scope>NUCLEOTIDE SEQUENCE [LARGE SCALE GENOMIC DNA]</scope>
    <source>
        <strain evidence="3">NBRC 108894</strain>
    </source>
</reference>
<accession>A0ABQ6K807</accession>